<name>A0AAD6ZLY4_9AGAR</name>
<sequence length="128" mass="14303">MLGESAGSKSQVQFKTSKITTNLGIISNFVNNTLRTTVKTSNTLLTLRQMWMMSDASFFLNATMSATCATLRLNPIYEGPYNLQTTVALAHVIETEADDPSHKGRRRTVIRTRTSHHVQGNIYWSHDG</sequence>
<proteinExistence type="predicted"/>
<comment type="caution">
    <text evidence="1">The sequence shown here is derived from an EMBL/GenBank/DDBJ whole genome shotgun (WGS) entry which is preliminary data.</text>
</comment>
<protein>
    <submittedName>
        <fullName evidence="1">Uncharacterized protein</fullName>
    </submittedName>
</protein>
<reference evidence="1" key="1">
    <citation type="submission" date="2023-03" db="EMBL/GenBank/DDBJ databases">
        <title>Massive genome expansion in bonnet fungi (Mycena s.s.) driven by repeated elements and novel gene families across ecological guilds.</title>
        <authorList>
            <consortium name="Lawrence Berkeley National Laboratory"/>
            <person name="Harder C.B."/>
            <person name="Miyauchi S."/>
            <person name="Viragh M."/>
            <person name="Kuo A."/>
            <person name="Thoen E."/>
            <person name="Andreopoulos B."/>
            <person name="Lu D."/>
            <person name="Skrede I."/>
            <person name="Drula E."/>
            <person name="Henrissat B."/>
            <person name="Morin E."/>
            <person name="Kohler A."/>
            <person name="Barry K."/>
            <person name="LaButti K."/>
            <person name="Morin E."/>
            <person name="Salamov A."/>
            <person name="Lipzen A."/>
            <person name="Mereny Z."/>
            <person name="Hegedus B."/>
            <person name="Baldrian P."/>
            <person name="Stursova M."/>
            <person name="Weitz H."/>
            <person name="Taylor A."/>
            <person name="Grigoriev I.V."/>
            <person name="Nagy L.G."/>
            <person name="Martin F."/>
            <person name="Kauserud H."/>
        </authorList>
    </citation>
    <scope>NUCLEOTIDE SEQUENCE</scope>
    <source>
        <strain evidence="1">CBHHK002</strain>
    </source>
</reference>
<dbReference type="AlphaFoldDB" id="A0AAD6ZLY4"/>
<gene>
    <name evidence="1" type="ORF">DFH08DRAFT_967229</name>
</gene>
<dbReference type="EMBL" id="JARIHO010000038">
    <property type="protein sequence ID" value="KAJ7328835.1"/>
    <property type="molecule type" value="Genomic_DNA"/>
</dbReference>
<accession>A0AAD6ZLY4</accession>
<keyword evidence="2" id="KW-1185">Reference proteome</keyword>
<evidence type="ECO:0000313" key="2">
    <source>
        <dbReference type="Proteomes" id="UP001218218"/>
    </source>
</evidence>
<dbReference type="Proteomes" id="UP001218218">
    <property type="component" value="Unassembled WGS sequence"/>
</dbReference>
<organism evidence="1 2">
    <name type="scientific">Mycena albidolilacea</name>
    <dbReference type="NCBI Taxonomy" id="1033008"/>
    <lineage>
        <taxon>Eukaryota</taxon>
        <taxon>Fungi</taxon>
        <taxon>Dikarya</taxon>
        <taxon>Basidiomycota</taxon>
        <taxon>Agaricomycotina</taxon>
        <taxon>Agaricomycetes</taxon>
        <taxon>Agaricomycetidae</taxon>
        <taxon>Agaricales</taxon>
        <taxon>Marasmiineae</taxon>
        <taxon>Mycenaceae</taxon>
        <taxon>Mycena</taxon>
    </lineage>
</organism>
<evidence type="ECO:0000313" key="1">
    <source>
        <dbReference type="EMBL" id="KAJ7328835.1"/>
    </source>
</evidence>